<organism evidence="2 3">
    <name type="scientific">Protopolystoma xenopodis</name>
    <dbReference type="NCBI Taxonomy" id="117903"/>
    <lineage>
        <taxon>Eukaryota</taxon>
        <taxon>Metazoa</taxon>
        <taxon>Spiralia</taxon>
        <taxon>Lophotrochozoa</taxon>
        <taxon>Platyhelminthes</taxon>
        <taxon>Monogenea</taxon>
        <taxon>Polyopisthocotylea</taxon>
        <taxon>Polystomatidea</taxon>
        <taxon>Polystomatidae</taxon>
        <taxon>Protopolystoma</taxon>
    </lineage>
</organism>
<gene>
    <name evidence="2" type="ORF">PXEA_LOCUS6371</name>
</gene>
<evidence type="ECO:0000256" key="1">
    <source>
        <dbReference type="SAM" id="MobiDB-lite"/>
    </source>
</evidence>
<name>A0A448WJ14_9PLAT</name>
<dbReference type="AlphaFoldDB" id="A0A448WJ14"/>
<feature type="region of interest" description="Disordered" evidence="1">
    <location>
        <begin position="271"/>
        <end position="318"/>
    </location>
</feature>
<protein>
    <submittedName>
        <fullName evidence="2">Uncharacterized protein</fullName>
    </submittedName>
</protein>
<dbReference type="EMBL" id="CAAALY010016293">
    <property type="protein sequence ID" value="VEL12931.1"/>
    <property type="molecule type" value="Genomic_DNA"/>
</dbReference>
<sequence>MQGFISPVSNANGLVTRGCLSSEPTQSGNCDSCSMTYEAIQQNNINYLHHRSSANPKRTEKTIKRSYPAQPVQTIISTAYLQEQHTRGQKQHSNLSHTYPHQLRATSTVNPVTSGALNLTCSKPDKSGKFSGLSNKFRASLCPHSQTSQSPSGFLLATSSNEASSCPATSFSEPRIPLRQNYTCTEKQDWSLKALPQMAHKSYLPVEKSKNPILKPAVESRQQGPLRQLRAHKEAGPRQSADMNWLNHNDRCFAVLSPNSLQCQSQMGLYQADKNSESERPRENEYLLSGTRTKVRGAKRLPTPPPTAPKPKNRLRSG</sequence>
<keyword evidence="3" id="KW-1185">Reference proteome</keyword>
<evidence type="ECO:0000313" key="3">
    <source>
        <dbReference type="Proteomes" id="UP000784294"/>
    </source>
</evidence>
<proteinExistence type="predicted"/>
<dbReference type="Proteomes" id="UP000784294">
    <property type="component" value="Unassembled WGS sequence"/>
</dbReference>
<accession>A0A448WJ14</accession>
<reference evidence="2" key="1">
    <citation type="submission" date="2018-11" db="EMBL/GenBank/DDBJ databases">
        <authorList>
            <consortium name="Pathogen Informatics"/>
        </authorList>
    </citation>
    <scope>NUCLEOTIDE SEQUENCE</scope>
</reference>
<feature type="compositionally biased region" description="Basic and acidic residues" evidence="1">
    <location>
        <begin position="274"/>
        <end position="285"/>
    </location>
</feature>
<comment type="caution">
    <text evidence="2">The sequence shown here is derived from an EMBL/GenBank/DDBJ whole genome shotgun (WGS) entry which is preliminary data.</text>
</comment>
<evidence type="ECO:0000313" key="2">
    <source>
        <dbReference type="EMBL" id="VEL12931.1"/>
    </source>
</evidence>